<evidence type="ECO:0000313" key="2">
    <source>
        <dbReference type="EMBL" id="SIS97241.1"/>
    </source>
</evidence>
<protein>
    <submittedName>
        <fullName evidence="2">Uncharacterized protein</fullName>
    </submittedName>
</protein>
<organism evidence="2 3">
    <name type="scientific">Paracoccus saliphilus</name>
    <dbReference type="NCBI Taxonomy" id="405559"/>
    <lineage>
        <taxon>Bacteria</taxon>
        <taxon>Pseudomonadati</taxon>
        <taxon>Pseudomonadota</taxon>
        <taxon>Alphaproteobacteria</taxon>
        <taxon>Rhodobacterales</taxon>
        <taxon>Paracoccaceae</taxon>
        <taxon>Paracoccus</taxon>
    </lineage>
</organism>
<evidence type="ECO:0000313" key="3">
    <source>
        <dbReference type="Proteomes" id="UP000186216"/>
    </source>
</evidence>
<name>A0AA45W5Z8_9RHOB</name>
<gene>
    <name evidence="2" type="ORF">SAMN05421772_110155</name>
</gene>
<sequence>MHCVKRLGQSLMARELARQVAEVQVRCAVLYCYTTLGRPPTTSPDCPGCWQPDEENRRQANIPPASQDPASNAESRREGKPFQHADFFSTLLNFIVSSQVFCLSVFVTTVARIMDHITLRAASC</sequence>
<proteinExistence type="predicted"/>
<reference evidence="2 3" key="1">
    <citation type="submission" date="2017-01" db="EMBL/GenBank/DDBJ databases">
        <authorList>
            <person name="Varghese N."/>
            <person name="Submissions S."/>
        </authorList>
    </citation>
    <scope>NUCLEOTIDE SEQUENCE [LARGE SCALE GENOMIC DNA]</scope>
    <source>
        <strain evidence="2 3">DSM 18447</strain>
    </source>
</reference>
<comment type="caution">
    <text evidence="2">The sequence shown here is derived from an EMBL/GenBank/DDBJ whole genome shotgun (WGS) entry which is preliminary data.</text>
</comment>
<dbReference type="AlphaFoldDB" id="A0AA45W5Z8"/>
<dbReference type="EMBL" id="FTOU01000010">
    <property type="protein sequence ID" value="SIS97241.1"/>
    <property type="molecule type" value="Genomic_DNA"/>
</dbReference>
<dbReference type="Proteomes" id="UP000186216">
    <property type="component" value="Unassembled WGS sequence"/>
</dbReference>
<evidence type="ECO:0000256" key="1">
    <source>
        <dbReference type="SAM" id="MobiDB-lite"/>
    </source>
</evidence>
<feature type="region of interest" description="Disordered" evidence="1">
    <location>
        <begin position="36"/>
        <end position="78"/>
    </location>
</feature>
<accession>A0AA45W5Z8</accession>